<protein>
    <submittedName>
        <fullName evidence="2">Uncharacterized protein</fullName>
    </submittedName>
</protein>
<accession>A0A1Q9C5I8</accession>
<organism evidence="2 3">
    <name type="scientific">Symbiodinium microadriaticum</name>
    <name type="common">Dinoflagellate</name>
    <name type="synonym">Zooxanthella microadriatica</name>
    <dbReference type="NCBI Taxonomy" id="2951"/>
    <lineage>
        <taxon>Eukaryota</taxon>
        <taxon>Sar</taxon>
        <taxon>Alveolata</taxon>
        <taxon>Dinophyceae</taxon>
        <taxon>Suessiales</taxon>
        <taxon>Symbiodiniaceae</taxon>
        <taxon>Symbiodinium</taxon>
    </lineage>
</organism>
<dbReference type="EMBL" id="LSRX01001648">
    <property type="protein sequence ID" value="OLP78193.1"/>
    <property type="molecule type" value="Genomic_DNA"/>
</dbReference>
<dbReference type="OrthoDB" id="437581at2759"/>
<evidence type="ECO:0000313" key="3">
    <source>
        <dbReference type="Proteomes" id="UP000186817"/>
    </source>
</evidence>
<reference evidence="2 3" key="1">
    <citation type="submission" date="2016-02" db="EMBL/GenBank/DDBJ databases">
        <title>Genome analysis of coral dinoflagellate symbionts highlights evolutionary adaptations to a symbiotic lifestyle.</title>
        <authorList>
            <person name="Aranda M."/>
            <person name="Li Y."/>
            <person name="Liew Y.J."/>
            <person name="Baumgarten S."/>
            <person name="Simakov O."/>
            <person name="Wilson M."/>
            <person name="Piel J."/>
            <person name="Ashoor H."/>
            <person name="Bougouffa S."/>
            <person name="Bajic V.B."/>
            <person name="Ryu T."/>
            <person name="Ravasi T."/>
            <person name="Bayer T."/>
            <person name="Micklem G."/>
            <person name="Kim H."/>
            <person name="Bhak J."/>
            <person name="Lajeunesse T.C."/>
            <person name="Voolstra C.R."/>
        </authorList>
    </citation>
    <scope>NUCLEOTIDE SEQUENCE [LARGE SCALE GENOMIC DNA]</scope>
    <source>
        <strain evidence="2 3">CCMP2467</strain>
    </source>
</reference>
<comment type="caution">
    <text evidence="2">The sequence shown here is derived from an EMBL/GenBank/DDBJ whole genome shotgun (WGS) entry which is preliminary data.</text>
</comment>
<feature type="chain" id="PRO_5012932114" evidence="1">
    <location>
        <begin position="22"/>
        <end position="333"/>
    </location>
</feature>
<keyword evidence="3" id="KW-1185">Reference proteome</keyword>
<evidence type="ECO:0000313" key="2">
    <source>
        <dbReference type="EMBL" id="OLP78193.1"/>
    </source>
</evidence>
<feature type="signal peptide" evidence="1">
    <location>
        <begin position="1"/>
        <end position="21"/>
    </location>
</feature>
<name>A0A1Q9C5I8_SYMMI</name>
<gene>
    <name evidence="2" type="ORF">AK812_SmicGene41658</name>
</gene>
<dbReference type="AlphaFoldDB" id="A0A1Q9C5I8"/>
<proteinExistence type="predicted"/>
<sequence>MACGRLRVVLWLLLYVVSALASTHADQLDSDVDEDFEHLNALMKESWSPGHVPEEFTTRVPVKDLACTSEAMALQHLHGLTWADVKDLFNTRPPRISGKSALMAVASEIQRKEPDVCVLGIICTSAYMTPVYYPKFRNLARVLGSDVNLLMVNVSFYETLRTGFPIFGLFDDMSTPEFREWFHTTECEEILGPFSDRPSCSAASAQSLQQRLEAERKDSGHHFGVGRRLLLLALEIFDTEAGDCRPAQAAASLVLALSRLEALIEGADVRTEREDSSVNRDIVELVTLAEELMKSYSWEEGIPFGRLVASPWYHWWLLKNLQEAMERTFPIIG</sequence>
<dbReference type="Proteomes" id="UP000186817">
    <property type="component" value="Unassembled WGS sequence"/>
</dbReference>
<keyword evidence="1" id="KW-0732">Signal</keyword>
<evidence type="ECO:0000256" key="1">
    <source>
        <dbReference type="SAM" id="SignalP"/>
    </source>
</evidence>